<dbReference type="GO" id="GO:0006730">
    <property type="term" value="P:one-carbon metabolic process"/>
    <property type="evidence" value="ECO:0007669"/>
    <property type="project" value="UniProtKB-KW"/>
</dbReference>
<dbReference type="PROSITE" id="PS51330">
    <property type="entry name" value="DHFR_2"/>
    <property type="match status" value="1"/>
</dbReference>
<comment type="catalytic activity">
    <reaction evidence="7">
        <text>(6S)-5,6,7,8-tetrahydrofolate + NADP(+) = 7,8-dihydrofolate + NADPH + H(+)</text>
        <dbReference type="Rhea" id="RHEA:15009"/>
        <dbReference type="ChEBI" id="CHEBI:15378"/>
        <dbReference type="ChEBI" id="CHEBI:57451"/>
        <dbReference type="ChEBI" id="CHEBI:57453"/>
        <dbReference type="ChEBI" id="CHEBI:57783"/>
        <dbReference type="ChEBI" id="CHEBI:58349"/>
        <dbReference type="EC" id="1.5.1.3"/>
    </reaction>
</comment>
<dbReference type="GO" id="GO:0004146">
    <property type="term" value="F:dihydrofolate reductase activity"/>
    <property type="evidence" value="ECO:0007669"/>
    <property type="project" value="UniProtKB-EC"/>
</dbReference>
<dbReference type="GO" id="GO:0046654">
    <property type="term" value="P:tetrahydrofolate biosynthetic process"/>
    <property type="evidence" value="ECO:0007669"/>
    <property type="project" value="UniProtKB-UniPathway"/>
</dbReference>
<evidence type="ECO:0000256" key="8">
    <source>
        <dbReference type="RuleBase" id="RU004474"/>
    </source>
</evidence>
<sequence length="161" mass="18695">MIISHIVAIAKNNVIGKDNDIPWRIPGEQLRFKELTMNNTVIMGRKTYESLGRKLKGRDIIVISKTLEENNNQYRVAHTINKALEMSKGKDEVFIAGGGQLYKDTLHLADKLYITVLDDEIEGTIFYPKIDESQYNVTFEKYVTEAVIPYTYYTYERLNFY</sequence>
<protein>
    <recommendedName>
        <fullName evidence="3 7">Dihydrofolate reductase</fullName>
        <ecNumber evidence="3 7">1.5.1.3</ecNumber>
    </recommendedName>
</protein>
<comment type="pathway">
    <text evidence="1 7">Cofactor biosynthesis; tetrahydrofolate biosynthesis; 5,6,7,8-tetrahydrofolate from 7,8-dihydrofolate: step 1/1.</text>
</comment>
<dbReference type="RefSeq" id="WP_132282551.1">
    <property type="nucleotide sequence ID" value="NZ_SMGQ01000013.1"/>
</dbReference>
<dbReference type="OrthoDB" id="9804315at2"/>
<dbReference type="CDD" id="cd00209">
    <property type="entry name" value="DHFR"/>
    <property type="match status" value="1"/>
</dbReference>
<evidence type="ECO:0000256" key="1">
    <source>
        <dbReference type="ARBA" id="ARBA00004903"/>
    </source>
</evidence>
<evidence type="ECO:0000256" key="2">
    <source>
        <dbReference type="ARBA" id="ARBA00009539"/>
    </source>
</evidence>
<evidence type="ECO:0000259" key="9">
    <source>
        <dbReference type="PROSITE" id="PS51330"/>
    </source>
</evidence>
<dbReference type="EC" id="1.5.1.3" evidence="3 7"/>
<gene>
    <name evidence="10" type="ORF">EDC19_1843</name>
</gene>
<keyword evidence="5 7" id="KW-0521">NADP</keyword>
<reference evidence="10 11" key="1">
    <citation type="submission" date="2019-03" db="EMBL/GenBank/DDBJ databases">
        <title>Genomic Encyclopedia of Type Strains, Phase IV (KMG-IV): sequencing the most valuable type-strain genomes for metagenomic binning, comparative biology and taxonomic classification.</title>
        <authorList>
            <person name="Goeker M."/>
        </authorList>
    </citation>
    <scope>NUCLEOTIDE SEQUENCE [LARGE SCALE GENOMIC DNA]</scope>
    <source>
        <strain evidence="10 11">DSM 24176</strain>
    </source>
</reference>
<evidence type="ECO:0000256" key="7">
    <source>
        <dbReference type="PIRNR" id="PIRNR000194"/>
    </source>
</evidence>
<dbReference type="SUPFAM" id="SSF53597">
    <property type="entry name" value="Dihydrofolate reductase-like"/>
    <property type="match status" value="1"/>
</dbReference>
<evidence type="ECO:0000256" key="6">
    <source>
        <dbReference type="ARBA" id="ARBA00023002"/>
    </source>
</evidence>
<dbReference type="UniPathway" id="UPA00077">
    <property type="reaction ID" value="UER00158"/>
</dbReference>
<dbReference type="PANTHER" id="PTHR48069">
    <property type="entry name" value="DIHYDROFOLATE REDUCTASE"/>
    <property type="match status" value="1"/>
</dbReference>
<dbReference type="Pfam" id="PF00186">
    <property type="entry name" value="DHFR_1"/>
    <property type="match status" value="1"/>
</dbReference>
<keyword evidence="6 7" id="KW-0560">Oxidoreductase</keyword>
<dbReference type="InterPro" id="IPR024072">
    <property type="entry name" value="DHFR-like_dom_sf"/>
</dbReference>
<accession>A0A4R1MIX4</accession>
<proteinExistence type="inferred from homology"/>
<name>A0A4R1MIX4_9FIRM</name>
<dbReference type="EMBL" id="SMGQ01000013">
    <property type="protein sequence ID" value="TCK92688.1"/>
    <property type="molecule type" value="Genomic_DNA"/>
</dbReference>
<comment type="function">
    <text evidence="7">Key enzyme in folate metabolism. Catalyzes an essential reaction for de novo glycine and purine synthesis, and for DNA precursor synthesis.</text>
</comment>
<dbReference type="GO" id="GO:0050661">
    <property type="term" value="F:NADP binding"/>
    <property type="evidence" value="ECO:0007669"/>
    <property type="project" value="InterPro"/>
</dbReference>
<dbReference type="InterPro" id="IPR001796">
    <property type="entry name" value="DHFR_dom"/>
</dbReference>
<evidence type="ECO:0000256" key="4">
    <source>
        <dbReference type="ARBA" id="ARBA00022563"/>
    </source>
</evidence>
<dbReference type="PROSITE" id="PS00075">
    <property type="entry name" value="DHFR_1"/>
    <property type="match status" value="1"/>
</dbReference>
<evidence type="ECO:0000313" key="10">
    <source>
        <dbReference type="EMBL" id="TCK92688.1"/>
    </source>
</evidence>
<keyword evidence="11" id="KW-1185">Reference proteome</keyword>
<evidence type="ECO:0000256" key="3">
    <source>
        <dbReference type="ARBA" id="ARBA00012856"/>
    </source>
</evidence>
<dbReference type="PRINTS" id="PR00070">
    <property type="entry name" value="DHFR"/>
</dbReference>
<dbReference type="Proteomes" id="UP000294545">
    <property type="component" value="Unassembled WGS sequence"/>
</dbReference>
<dbReference type="InterPro" id="IPR012259">
    <property type="entry name" value="DHFR"/>
</dbReference>
<organism evidence="10 11">
    <name type="scientific">Natranaerovirga hydrolytica</name>
    <dbReference type="NCBI Taxonomy" id="680378"/>
    <lineage>
        <taxon>Bacteria</taxon>
        <taxon>Bacillati</taxon>
        <taxon>Bacillota</taxon>
        <taxon>Clostridia</taxon>
        <taxon>Lachnospirales</taxon>
        <taxon>Natranaerovirgaceae</taxon>
        <taxon>Natranaerovirga</taxon>
    </lineage>
</organism>
<keyword evidence="4 7" id="KW-0554">One-carbon metabolism</keyword>
<dbReference type="Gene3D" id="3.40.430.10">
    <property type="entry name" value="Dihydrofolate Reductase, subunit A"/>
    <property type="match status" value="1"/>
</dbReference>
<dbReference type="GO" id="GO:0046655">
    <property type="term" value="P:folic acid metabolic process"/>
    <property type="evidence" value="ECO:0007669"/>
    <property type="project" value="TreeGrafter"/>
</dbReference>
<dbReference type="PANTHER" id="PTHR48069:SF3">
    <property type="entry name" value="DIHYDROFOLATE REDUCTASE"/>
    <property type="match status" value="1"/>
</dbReference>
<comment type="similarity">
    <text evidence="2 7 8">Belongs to the dihydrofolate reductase family.</text>
</comment>
<dbReference type="PIRSF" id="PIRSF000194">
    <property type="entry name" value="DHFR"/>
    <property type="match status" value="1"/>
</dbReference>
<comment type="caution">
    <text evidence="10">The sequence shown here is derived from an EMBL/GenBank/DDBJ whole genome shotgun (WGS) entry which is preliminary data.</text>
</comment>
<dbReference type="AlphaFoldDB" id="A0A4R1MIX4"/>
<dbReference type="InterPro" id="IPR017925">
    <property type="entry name" value="DHFR_CS"/>
</dbReference>
<feature type="domain" description="DHFR" evidence="9">
    <location>
        <begin position="2"/>
        <end position="157"/>
    </location>
</feature>
<dbReference type="GO" id="GO:0046452">
    <property type="term" value="P:dihydrofolate metabolic process"/>
    <property type="evidence" value="ECO:0007669"/>
    <property type="project" value="TreeGrafter"/>
</dbReference>
<evidence type="ECO:0000256" key="5">
    <source>
        <dbReference type="ARBA" id="ARBA00022857"/>
    </source>
</evidence>
<evidence type="ECO:0000313" key="11">
    <source>
        <dbReference type="Proteomes" id="UP000294545"/>
    </source>
</evidence>